<protein>
    <submittedName>
        <fullName evidence="1">Uncharacterized protein</fullName>
    </submittedName>
</protein>
<dbReference type="KEGG" id="dar:Daro_1560"/>
<accession>Q47FS2</accession>
<dbReference type="eggNOG" id="ENOG5033C0E">
    <property type="taxonomic scope" value="Bacteria"/>
</dbReference>
<gene>
    <name evidence="1" type="ordered locus">Daro_1560</name>
</gene>
<dbReference type="AlphaFoldDB" id="Q47FS2"/>
<sequence>MKLQHLAIGARFEYEGLVYVKTGPLTASSESGGARIIPRYATLKPVEAPLHQEKRLDLARRDSGAVRAAFDVFYETCNRLLDEGQREALAKARDDFLAALG</sequence>
<proteinExistence type="predicted"/>
<organism evidence="1">
    <name type="scientific">Dechloromonas aromatica (strain RCB)</name>
    <dbReference type="NCBI Taxonomy" id="159087"/>
    <lineage>
        <taxon>Bacteria</taxon>
        <taxon>Pseudomonadati</taxon>
        <taxon>Pseudomonadota</taxon>
        <taxon>Betaproteobacteria</taxon>
        <taxon>Rhodocyclales</taxon>
        <taxon>Azonexaceae</taxon>
        <taxon>Dechloromonas</taxon>
    </lineage>
</organism>
<dbReference type="HOGENOM" id="CLU_2244398_0_0_4"/>
<dbReference type="OrthoDB" id="9181667at2"/>
<dbReference type="STRING" id="159087.Daro_1560"/>
<evidence type="ECO:0000313" key="1">
    <source>
        <dbReference type="EMBL" id="AAZ46309.1"/>
    </source>
</evidence>
<reference evidence="1" key="1">
    <citation type="submission" date="2005-08" db="EMBL/GenBank/DDBJ databases">
        <title>Complete sequence of Dechloromonas aromatica RCB.</title>
        <authorList>
            <person name="Salinero K.K."/>
            <person name="Copeland A."/>
            <person name="Lucas S."/>
            <person name="Lapidus A."/>
            <person name="Barry K."/>
            <person name="Detter J.C."/>
            <person name="Glavina T."/>
            <person name="Hammon N."/>
            <person name="Israni S."/>
            <person name="Pitluck S."/>
            <person name="Di Bartolo G."/>
            <person name="Trong S."/>
            <person name="Schmutz J."/>
            <person name="Larimer F."/>
            <person name="Land M."/>
            <person name="Ivanova N."/>
            <person name="Richardson P."/>
        </authorList>
    </citation>
    <scope>NUCLEOTIDE SEQUENCE</scope>
    <source>
        <strain evidence="1">RCB</strain>
    </source>
</reference>
<dbReference type="EMBL" id="CP000089">
    <property type="protein sequence ID" value="AAZ46309.1"/>
    <property type="molecule type" value="Genomic_DNA"/>
</dbReference>
<name>Q47FS2_DECAR</name>